<dbReference type="GO" id="GO:0003924">
    <property type="term" value="F:GTPase activity"/>
    <property type="evidence" value="ECO:0000318"/>
    <property type="project" value="GO_Central"/>
</dbReference>
<dbReference type="AlphaFoldDB" id="A0A804JZS5"/>
<name>A0A804JZS5_MUSAM</name>
<dbReference type="Pfam" id="PF20428">
    <property type="entry name" value="Sey1_3HB"/>
    <property type="match status" value="2"/>
</dbReference>
<reference evidence="10" key="1">
    <citation type="submission" date="2021-03" db="EMBL/GenBank/DDBJ databases">
        <authorList>
            <consortium name="Genoscope - CEA"/>
            <person name="William W."/>
        </authorList>
    </citation>
    <scope>NUCLEOTIDE SEQUENCE</scope>
    <source>
        <strain evidence="10">Doubled-haploid Pahang</strain>
    </source>
</reference>
<evidence type="ECO:0000256" key="1">
    <source>
        <dbReference type="ARBA" id="ARBA00022692"/>
    </source>
</evidence>
<evidence type="ECO:0000256" key="6">
    <source>
        <dbReference type="ARBA" id="ARBA00023134"/>
    </source>
</evidence>
<gene>
    <name evidence="10" type="ORF">GSMUA_28920.1</name>
</gene>
<evidence type="ECO:0000256" key="5">
    <source>
        <dbReference type="ARBA" id="ARBA00022989"/>
    </source>
</evidence>
<evidence type="ECO:0000256" key="2">
    <source>
        <dbReference type="ARBA" id="ARBA00022741"/>
    </source>
</evidence>
<dbReference type="GO" id="GO:0016320">
    <property type="term" value="P:endoplasmic reticulum membrane fusion"/>
    <property type="evidence" value="ECO:0000318"/>
    <property type="project" value="GO_Central"/>
</dbReference>
<dbReference type="InterPro" id="IPR046758">
    <property type="entry name" value="Sey1/RHD3-like_3HB"/>
</dbReference>
<sequence>MDLEGTDGRERGEDDTAFENQSALFALAVSDIVLINMWCHDIGREQAANKPLLKTIFQVMMRLFSIALFDLSIKTVTKDPKRPESKDFIIPLHLVDLLGTDRVLFQLQDFHLALQQIWKVIKENRDLDLPAHKVMVATVRCEEIANENLAHMSADEKWVQLEEAVQHGIVPGFGKKLTAILNRCFSGFYFDETVRILKRQQLESKLLQLVHPHQIKLSHIQSKTLDNFKEVFDKSLEREELFAIAAFDCTQSLMLKFDKIYENFRLFEITYCIILFISKFNTLFSRDADSMPRVWTGKEDIKIIMKATCFVSLKLRSVMIAIHLDDKSYICIESASWLNKIKNLH</sequence>
<evidence type="ECO:0000313" key="10">
    <source>
        <dbReference type="EMBL" id="CAG1857746.1"/>
    </source>
</evidence>
<keyword evidence="12" id="KW-1185">Reference proteome</keyword>
<organism evidence="11 12">
    <name type="scientific">Musa acuminata subsp. malaccensis</name>
    <name type="common">Wild banana</name>
    <name type="synonym">Musa malaccensis</name>
    <dbReference type="NCBI Taxonomy" id="214687"/>
    <lineage>
        <taxon>Eukaryota</taxon>
        <taxon>Viridiplantae</taxon>
        <taxon>Streptophyta</taxon>
        <taxon>Embryophyta</taxon>
        <taxon>Tracheophyta</taxon>
        <taxon>Spermatophyta</taxon>
        <taxon>Magnoliopsida</taxon>
        <taxon>Liliopsida</taxon>
        <taxon>Zingiberales</taxon>
        <taxon>Musaceae</taxon>
        <taxon>Musa</taxon>
    </lineage>
</organism>
<dbReference type="Gramene" id="Ma07_t25540.1">
    <property type="protein sequence ID" value="Ma07_p25540.1"/>
    <property type="gene ID" value="Ma07_g25540"/>
</dbReference>
<dbReference type="EMBL" id="HG996473">
    <property type="protein sequence ID" value="CAG1857746.1"/>
    <property type="molecule type" value="Genomic_DNA"/>
</dbReference>
<dbReference type="PANTHER" id="PTHR45923:SF2">
    <property type="entry name" value="PROTEIN SEY1"/>
    <property type="match status" value="1"/>
</dbReference>
<protein>
    <submittedName>
        <fullName evidence="10">(wild Malaysian banana) hypothetical protein</fullName>
    </submittedName>
</protein>
<evidence type="ECO:0000256" key="3">
    <source>
        <dbReference type="ARBA" id="ARBA00022801"/>
    </source>
</evidence>
<dbReference type="GO" id="GO:0005525">
    <property type="term" value="F:GTP binding"/>
    <property type="evidence" value="ECO:0007669"/>
    <property type="project" value="UniProtKB-KW"/>
</dbReference>
<dbReference type="PANTHER" id="PTHR45923">
    <property type="entry name" value="PROTEIN SEY1"/>
    <property type="match status" value="1"/>
</dbReference>
<keyword evidence="1" id="KW-0812">Transmembrane</keyword>
<dbReference type="InterPro" id="IPR008803">
    <property type="entry name" value="RHD3/Sey1"/>
</dbReference>
<dbReference type="PROSITE" id="PS51715">
    <property type="entry name" value="G_GB1_RHD3"/>
    <property type="match status" value="1"/>
</dbReference>
<evidence type="ECO:0000256" key="7">
    <source>
        <dbReference type="ARBA" id="ARBA00023136"/>
    </source>
</evidence>
<evidence type="ECO:0000256" key="4">
    <source>
        <dbReference type="ARBA" id="ARBA00022824"/>
    </source>
</evidence>
<dbReference type="GO" id="GO:0005783">
    <property type="term" value="C:endoplasmic reticulum"/>
    <property type="evidence" value="ECO:0000318"/>
    <property type="project" value="GO_Central"/>
</dbReference>
<keyword evidence="2" id="KW-0547">Nucleotide-binding</keyword>
<evidence type="ECO:0000256" key="8">
    <source>
        <dbReference type="PROSITE-ProRule" id="PRU01052"/>
    </source>
</evidence>
<keyword evidence="4" id="KW-0256">Endoplasmic reticulum</keyword>
<keyword evidence="5" id="KW-1133">Transmembrane helix</keyword>
<dbReference type="Proteomes" id="UP000012960">
    <property type="component" value="Unplaced"/>
</dbReference>
<evidence type="ECO:0000313" key="12">
    <source>
        <dbReference type="Proteomes" id="UP000012960"/>
    </source>
</evidence>
<dbReference type="Pfam" id="PF05879">
    <property type="entry name" value="RHD3_GTPase"/>
    <property type="match status" value="1"/>
</dbReference>
<comment type="similarity">
    <text evidence="8">Belongs to the TRAFAC class dynamin-like GTPase superfamily. GB1/RHD3 GTPase family.</text>
</comment>
<proteinExistence type="inferred from homology"/>
<evidence type="ECO:0000259" key="9">
    <source>
        <dbReference type="PROSITE" id="PS51715"/>
    </source>
</evidence>
<evidence type="ECO:0000313" key="11">
    <source>
        <dbReference type="EnsemblPlants" id="Ma07_p25540.1"/>
    </source>
</evidence>
<accession>A0A804JZS5</accession>
<keyword evidence="3" id="KW-0378">Hydrolase</keyword>
<keyword evidence="7" id="KW-0472">Membrane</keyword>
<dbReference type="EnsemblPlants" id="Ma07_t25540.1">
    <property type="protein sequence ID" value="Ma07_p25540.1"/>
    <property type="gene ID" value="Ma07_g25540"/>
</dbReference>
<keyword evidence="6" id="KW-0342">GTP-binding</keyword>
<dbReference type="InParanoid" id="A0A804JZS5"/>
<reference evidence="11" key="2">
    <citation type="submission" date="2021-05" db="UniProtKB">
        <authorList>
            <consortium name="EnsemblPlants"/>
        </authorList>
    </citation>
    <scope>IDENTIFICATION</scope>
    <source>
        <strain evidence="11">subsp. malaccensis</strain>
    </source>
</reference>
<dbReference type="InterPro" id="IPR030386">
    <property type="entry name" value="G_GB1_RHD3_dom"/>
</dbReference>
<feature type="domain" description="GB1/RHD3-type G" evidence="9">
    <location>
        <begin position="1"/>
        <end position="65"/>
    </location>
</feature>